<dbReference type="InterPro" id="IPR012340">
    <property type="entry name" value="NA-bd_OB-fold"/>
</dbReference>
<name>A0A9W3CN21_RAPSA</name>
<dbReference type="CDD" id="cd04480">
    <property type="entry name" value="RPA1_DBD_A_like"/>
    <property type="match status" value="1"/>
</dbReference>
<dbReference type="Pfam" id="PF02721">
    <property type="entry name" value="DUF223"/>
    <property type="match status" value="1"/>
</dbReference>
<evidence type="ECO:0000313" key="2">
    <source>
        <dbReference type="Proteomes" id="UP000504610"/>
    </source>
</evidence>
<gene>
    <name evidence="3" type="primary">LOC130502197</name>
</gene>
<protein>
    <submittedName>
        <fullName evidence="3">Uncharacterized protein LOC130502197</fullName>
    </submittedName>
</protein>
<dbReference type="Gene3D" id="2.40.50.140">
    <property type="entry name" value="Nucleic acid-binding proteins"/>
    <property type="match status" value="1"/>
</dbReference>
<evidence type="ECO:0000313" key="3">
    <source>
        <dbReference type="RefSeq" id="XP_056852920.1"/>
    </source>
</evidence>
<dbReference type="Proteomes" id="UP000504610">
    <property type="component" value="Unplaced"/>
</dbReference>
<accession>A0A9W3CN21</accession>
<organism evidence="2 3">
    <name type="scientific">Raphanus sativus</name>
    <name type="common">Radish</name>
    <name type="synonym">Raphanus raphanistrum var. sativus</name>
    <dbReference type="NCBI Taxonomy" id="3726"/>
    <lineage>
        <taxon>Eukaryota</taxon>
        <taxon>Viridiplantae</taxon>
        <taxon>Streptophyta</taxon>
        <taxon>Embryophyta</taxon>
        <taxon>Tracheophyta</taxon>
        <taxon>Spermatophyta</taxon>
        <taxon>Magnoliopsida</taxon>
        <taxon>eudicotyledons</taxon>
        <taxon>Gunneridae</taxon>
        <taxon>Pentapetalae</taxon>
        <taxon>rosids</taxon>
        <taxon>malvids</taxon>
        <taxon>Brassicales</taxon>
        <taxon>Brassicaceae</taxon>
        <taxon>Brassiceae</taxon>
        <taxon>Raphanus</taxon>
    </lineage>
</organism>
<dbReference type="GeneID" id="130502197"/>
<dbReference type="OrthoDB" id="1064121at2759"/>
<dbReference type="KEGG" id="rsz:130502197"/>
<dbReference type="RefSeq" id="XP_056852920.1">
    <property type="nucleotide sequence ID" value="XM_056996940.1"/>
</dbReference>
<keyword evidence="2" id="KW-1185">Reference proteome</keyword>
<dbReference type="SUPFAM" id="SSF50249">
    <property type="entry name" value="Nucleic acid-binding proteins"/>
    <property type="match status" value="1"/>
</dbReference>
<feature type="domain" description="Replication protein A 70 kDa DNA-binding subunit B/D first OB fold" evidence="1">
    <location>
        <begin position="14"/>
        <end position="85"/>
    </location>
</feature>
<feature type="non-terminal residue" evidence="3">
    <location>
        <position position="229"/>
    </location>
</feature>
<reference evidence="3" key="1">
    <citation type="submission" date="2025-08" db="UniProtKB">
        <authorList>
            <consortium name="RefSeq"/>
        </authorList>
    </citation>
    <scope>IDENTIFICATION</scope>
    <source>
        <tissue evidence="3">Leaf</tissue>
    </source>
</reference>
<dbReference type="InterPro" id="IPR003871">
    <property type="entry name" value="RFA1B/D_OB_1st"/>
</dbReference>
<sequence>MAMLAKSKNIVSLVRELKPRKDTSRIEVRIIRLWKNYNKESGNTIEMVFADREGTRIHASVGEQLIKKYGERLHEGDAIVVQLFRSSSMQLVNTIFQVKFLKRILRIFTDILEGKIDSSCLVDIIGQIVNFGSLENKSIKGKDNMRLLIELRDHSNVKMMCSVPLKSGKTIYMMNVLQGFTPYLAGLIPPTLLNPTCSLVDEFKLCLPDDSLAITNKDSSQWSVASATS</sequence>
<evidence type="ECO:0000259" key="1">
    <source>
        <dbReference type="Pfam" id="PF02721"/>
    </source>
</evidence>
<proteinExistence type="predicted"/>
<dbReference type="AlphaFoldDB" id="A0A9W3CN21"/>